<feature type="chain" id="PRO_5038796666" evidence="3">
    <location>
        <begin position="24"/>
        <end position="369"/>
    </location>
</feature>
<sequence>MALRQMKYLSCVAAMLVGGLGAAAPSEPAGYHVVHPGESIQRAVNRARPGDTLFIRPGHYRGSVLITKPRLRLIGAGRRTVIGPSGKRAQNACGREGNGICIIGERGRRLHGVTLHGLTVQGFRKTGIWASRTDRLTVHRVTARHNGVWGIAQERSTRAAIRDNTVTGNGDSGIYLANVVGEEGGATDNRGATITGNRLSHNRIGITLQRVRNLTVAHNSIAGNCGGIFIVGDESRPRAGALTVRDNTIVKNNKHCPANGRLPFIQGVGVLLTGTEQALVRHNLIRENRGASPFSGGVVLFPSFVKSLNERNVISDNIVLRNKPVDLANRDRAGRHNRFIRNVCRTSQPAGLCPRPHREHRMHPSSTGE</sequence>
<dbReference type="SUPFAM" id="SSF51126">
    <property type="entry name" value="Pectin lyase-like"/>
    <property type="match status" value="1"/>
</dbReference>
<dbReference type="Pfam" id="PF13229">
    <property type="entry name" value="Beta_helix"/>
    <property type="match status" value="1"/>
</dbReference>
<evidence type="ECO:0000259" key="4">
    <source>
        <dbReference type="Pfam" id="PF13229"/>
    </source>
</evidence>
<reference evidence="5 6" key="1">
    <citation type="submission" date="2019-01" db="EMBL/GenBank/DDBJ databases">
        <title>Draft genome sequences of the type strain Streptomyces sioyaensis DSM 40032 and its novel strain, TM32, a thermotolerant antibiotics-producing actinobacterium.</title>
        <authorList>
            <person name="Nakaew N."/>
            <person name="Lumyong S."/>
            <person name="Sloan W.T."/>
            <person name="Sungthong R."/>
        </authorList>
    </citation>
    <scope>NUCLEOTIDE SEQUENCE [LARGE SCALE GENOMIC DNA]</scope>
    <source>
        <strain evidence="5 6">DSM 40032</strain>
    </source>
</reference>
<keyword evidence="3" id="KW-0732">Signal</keyword>
<dbReference type="InterPro" id="IPR051550">
    <property type="entry name" value="SCF-Subunits/Alg-Epimerases"/>
</dbReference>
<evidence type="ECO:0000256" key="1">
    <source>
        <dbReference type="ARBA" id="ARBA00022737"/>
    </source>
</evidence>
<protein>
    <submittedName>
        <fullName evidence="5">DUF1565 domain-containing protein</fullName>
    </submittedName>
</protein>
<dbReference type="InterPro" id="IPR012334">
    <property type="entry name" value="Pectin_lyas_fold"/>
</dbReference>
<keyword evidence="6" id="KW-1185">Reference proteome</keyword>
<feature type="domain" description="Right handed beta helix" evidence="4">
    <location>
        <begin position="97"/>
        <end position="249"/>
    </location>
</feature>
<accession>A0A4Q1R0W2</accession>
<dbReference type="InterPro" id="IPR006626">
    <property type="entry name" value="PbH1"/>
</dbReference>
<comment type="caution">
    <text evidence="5">The sequence shown here is derived from an EMBL/GenBank/DDBJ whole genome shotgun (WGS) entry which is preliminary data.</text>
</comment>
<dbReference type="PANTHER" id="PTHR22990">
    <property type="entry name" value="F-BOX ONLY PROTEIN"/>
    <property type="match status" value="1"/>
</dbReference>
<evidence type="ECO:0000313" key="6">
    <source>
        <dbReference type="Proteomes" id="UP000289482"/>
    </source>
</evidence>
<evidence type="ECO:0000256" key="3">
    <source>
        <dbReference type="SAM" id="SignalP"/>
    </source>
</evidence>
<proteinExistence type="predicted"/>
<dbReference type="InterPro" id="IPR039448">
    <property type="entry name" value="Beta_helix"/>
</dbReference>
<keyword evidence="1" id="KW-0677">Repeat</keyword>
<dbReference type="RefSeq" id="WP_129247022.1">
    <property type="nucleotide sequence ID" value="NZ_JABZEL010000007.1"/>
</dbReference>
<evidence type="ECO:0000256" key="2">
    <source>
        <dbReference type="SAM" id="MobiDB-lite"/>
    </source>
</evidence>
<dbReference type="AlphaFoldDB" id="A0A4Q1R0W2"/>
<organism evidence="5 6">
    <name type="scientific">Streptomyces sioyaensis</name>
    <dbReference type="NCBI Taxonomy" id="67364"/>
    <lineage>
        <taxon>Bacteria</taxon>
        <taxon>Bacillati</taxon>
        <taxon>Actinomycetota</taxon>
        <taxon>Actinomycetes</taxon>
        <taxon>Kitasatosporales</taxon>
        <taxon>Streptomycetaceae</taxon>
        <taxon>Streptomyces</taxon>
    </lineage>
</organism>
<feature type="region of interest" description="Disordered" evidence="2">
    <location>
        <begin position="350"/>
        <end position="369"/>
    </location>
</feature>
<feature type="signal peptide" evidence="3">
    <location>
        <begin position="1"/>
        <end position="23"/>
    </location>
</feature>
<name>A0A4Q1R0W2_9ACTN</name>
<dbReference type="PANTHER" id="PTHR22990:SF15">
    <property type="entry name" value="F-BOX ONLY PROTEIN 10"/>
    <property type="match status" value="1"/>
</dbReference>
<dbReference type="EMBL" id="SDIF01000019">
    <property type="protein sequence ID" value="RXS68216.1"/>
    <property type="molecule type" value="Genomic_DNA"/>
</dbReference>
<dbReference type="SMART" id="SM00710">
    <property type="entry name" value="PbH1"/>
    <property type="match status" value="6"/>
</dbReference>
<dbReference type="InterPro" id="IPR011050">
    <property type="entry name" value="Pectin_lyase_fold/virulence"/>
</dbReference>
<gene>
    <name evidence="5" type="ORF">EST54_09535</name>
</gene>
<evidence type="ECO:0000313" key="5">
    <source>
        <dbReference type="EMBL" id="RXS68216.1"/>
    </source>
</evidence>
<dbReference type="GeneID" id="95778234"/>
<dbReference type="Gene3D" id="2.160.20.10">
    <property type="entry name" value="Single-stranded right-handed beta-helix, Pectin lyase-like"/>
    <property type="match status" value="1"/>
</dbReference>
<dbReference type="Proteomes" id="UP000289482">
    <property type="component" value="Unassembled WGS sequence"/>
</dbReference>